<dbReference type="EMBL" id="BDGJ01000088">
    <property type="protein sequence ID" value="GAW92656.1"/>
    <property type="molecule type" value="Genomic_DNA"/>
</dbReference>
<feature type="domain" description="HD" evidence="2">
    <location>
        <begin position="121"/>
        <end position="244"/>
    </location>
</feature>
<feature type="transmembrane region" description="Helical" evidence="1">
    <location>
        <begin position="57"/>
        <end position="79"/>
    </location>
</feature>
<dbReference type="InterPro" id="IPR006674">
    <property type="entry name" value="HD_domain"/>
</dbReference>
<dbReference type="SUPFAM" id="SSF109604">
    <property type="entry name" value="HD-domain/PDEase-like"/>
    <property type="match status" value="1"/>
</dbReference>
<protein>
    <submittedName>
        <fullName evidence="4">HDIG domain-containing protein</fullName>
    </submittedName>
</protein>
<gene>
    <name evidence="4" type="ORF">KKC1_18070</name>
</gene>
<feature type="domain" description="HD-GYP" evidence="3">
    <location>
        <begin position="99"/>
        <end position="295"/>
    </location>
</feature>
<dbReference type="SMART" id="SM00471">
    <property type="entry name" value="HDc"/>
    <property type="match status" value="1"/>
</dbReference>
<dbReference type="CDD" id="cd00077">
    <property type="entry name" value="HDc"/>
    <property type="match status" value="1"/>
</dbReference>
<keyword evidence="1" id="KW-1133">Transmembrane helix</keyword>
<dbReference type="InterPro" id="IPR006675">
    <property type="entry name" value="HDIG_dom"/>
</dbReference>
<evidence type="ECO:0000256" key="1">
    <source>
        <dbReference type="SAM" id="Phobius"/>
    </source>
</evidence>
<dbReference type="PANTHER" id="PTHR43155">
    <property type="entry name" value="CYCLIC DI-GMP PHOSPHODIESTERASE PA4108-RELATED"/>
    <property type="match status" value="1"/>
</dbReference>
<dbReference type="PROSITE" id="PS51832">
    <property type="entry name" value="HD_GYP"/>
    <property type="match status" value="1"/>
</dbReference>
<reference evidence="5" key="1">
    <citation type="journal article" date="2017" name="Appl. Environ. Microbiol.">
        <title>Genomic analysis of Calderihabitans maritimus KKC1, a thermophilic hydrogenogenic carboxydotrophic bacterium isolated from marine sediment.</title>
        <authorList>
            <person name="Omae K."/>
            <person name="Yoneda Y."/>
            <person name="Fukuyama Y."/>
            <person name="Yoshida T."/>
            <person name="Sako Y."/>
        </authorList>
    </citation>
    <scope>NUCLEOTIDE SEQUENCE [LARGE SCALE GENOMIC DNA]</scope>
    <source>
        <strain evidence="5">KKC1</strain>
    </source>
</reference>
<comment type="caution">
    <text evidence="4">The sequence shown here is derived from an EMBL/GenBank/DDBJ whole genome shotgun (WGS) entry which is preliminary data.</text>
</comment>
<dbReference type="Gene3D" id="1.10.3210.10">
    <property type="entry name" value="Hypothetical protein af1432"/>
    <property type="match status" value="1"/>
</dbReference>
<keyword evidence="1" id="KW-0812">Transmembrane</keyword>
<evidence type="ECO:0000313" key="5">
    <source>
        <dbReference type="Proteomes" id="UP000197032"/>
    </source>
</evidence>
<sequence length="311" mass="35046">MAQYSRLSKKENIYEKGFNYVLEAYIPLYFGDSEVFAVAEVYYGVDGLFERIARTRVAVWIITLASFLALYLLLSKIFFNASSLIIKQKEDLERTNLALEKTYLGTIKALVSAVDAKDHYTKGHSVRVAQISLLLAESLLVDDKTRFEIQQAALLHDVGKIGIDDVILKKPGRLSPEEWEIMKKHPVIGATILEEAETLSKDLINMIRSHHERFDGNGYPDGLMKDQIPLGARIIAVADAYDAMRSERPYRMAKTPEEILSEFEDASGTQFDPMVVEALFGIADQIEKVIYAASKNNMTHQFIATTRLSAE</sequence>
<dbReference type="Proteomes" id="UP000197032">
    <property type="component" value="Unassembled WGS sequence"/>
</dbReference>
<keyword evidence="1" id="KW-0472">Membrane</keyword>
<evidence type="ECO:0000313" key="4">
    <source>
        <dbReference type="EMBL" id="GAW92656.1"/>
    </source>
</evidence>
<name>A0A1Z5HSY8_9FIRM</name>
<dbReference type="PROSITE" id="PS51831">
    <property type="entry name" value="HD"/>
    <property type="match status" value="1"/>
</dbReference>
<dbReference type="InterPro" id="IPR003607">
    <property type="entry name" value="HD/PDEase_dom"/>
</dbReference>
<accession>A0A1Z5HSY8</accession>
<organism evidence="4 5">
    <name type="scientific">Calderihabitans maritimus</name>
    <dbReference type="NCBI Taxonomy" id="1246530"/>
    <lineage>
        <taxon>Bacteria</taxon>
        <taxon>Bacillati</taxon>
        <taxon>Bacillota</taxon>
        <taxon>Clostridia</taxon>
        <taxon>Neomoorellales</taxon>
        <taxon>Calderihabitantaceae</taxon>
        <taxon>Calderihabitans</taxon>
    </lineage>
</organism>
<dbReference type="InterPro" id="IPR037522">
    <property type="entry name" value="HD_GYP_dom"/>
</dbReference>
<dbReference type="Pfam" id="PF13487">
    <property type="entry name" value="HD_5"/>
    <property type="match status" value="1"/>
</dbReference>
<evidence type="ECO:0000259" key="2">
    <source>
        <dbReference type="PROSITE" id="PS51831"/>
    </source>
</evidence>
<dbReference type="NCBIfam" id="TIGR00277">
    <property type="entry name" value="HDIG"/>
    <property type="match status" value="1"/>
</dbReference>
<dbReference type="AlphaFoldDB" id="A0A1Z5HSY8"/>
<proteinExistence type="predicted"/>
<keyword evidence="5" id="KW-1185">Reference proteome</keyword>
<evidence type="ECO:0000259" key="3">
    <source>
        <dbReference type="PROSITE" id="PS51832"/>
    </source>
</evidence>
<dbReference type="PANTHER" id="PTHR43155:SF2">
    <property type="entry name" value="CYCLIC DI-GMP PHOSPHODIESTERASE PA4108"/>
    <property type="match status" value="1"/>
</dbReference>